<organism evidence="3 4">
    <name type="scientific">Trypanosoma theileri</name>
    <dbReference type="NCBI Taxonomy" id="67003"/>
    <lineage>
        <taxon>Eukaryota</taxon>
        <taxon>Discoba</taxon>
        <taxon>Euglenozoa</taxon>
        <taxon>Kinetoplastea</taxon>
        <taxon>Metakinetoplastina</taxon>
        <taxon>Trypanosomatida</taxon>
        <taxon>Trypanosomatidae</taxon>
        <taxon>Trypanosoma</taxon>
    </lineage>
</organism>
<feature type="coiled-coil region" evidence="1">
    <location>
        <begin position="574"/>
        <end position="601"/>
    </location>
</feature>
<proteinExistence type="predicted"/>
<feature type="compositionally biased region" description="Low complexity" evidence="2">
    <location>
        <begin position="86"/>
        <end position="97"/>
    </location>
</feature>
<keyword evidence="4" id="KW-1185">Reference proteome</keyword>
<dbReference type="OrthoDB" id="249788at2759"/>
<sequence>MSSTQQMSSTVNGSTALAPNKVAELVRQLAVTQYEAQQLRQQMELMENENKSFRNALSQRQNENRLDKNAHNGQFYHRQEREQNQQEEQQQQQQQQRSDNRGPRETASTNVSMNDNNRIEKPRFIDRLLHSPGKKHLSPLQRQQQQEEQQEQERFDSRIKYKSPLRSSRKTTEDFPNMCTEGVEVHASSSSLDDSYWKKKYLKLKRLHAKSLMERDLQLSEVQQLVFQIHEEHDEMRHSHAQDRLRQQLEQESKFREMLEKRAKILEDELIEWRQRFLRFIEDPGVARYRLVAQEIPASPNNITDIGRPHYPEGLNQTIPSFTLADGVVHSVIDTGSSSQNVSPSLPSHQCNMAGINNINNTNNNNSDNGLDLGQRRRQHLNVRANIFAGETWNYGVPHKVLSTVNSLSAAIQVSPTTTTATSQTEMCSRRSIGIQVDAGDDDTVVDDIQKKTRKIDWVQCARKSTIAYQDRNTMDLQSCLLRDTRNGSMSLKNPQQIPAEDFKGHFYYSVNEEQSSDRGFETSPMPPVGYQLNGRRSSRSFPIYSESTGITRSTFSEPLGFIPGDDQMERERLDEDIRKHDQLLEAVAKLQRQAQRAAKTPSF</sequence>
<dbReference type="GeneID" id="39987924"/>
<comment type="caution">
    <text evidence="3">The sequence shown here is derived from an EMBL/GenBank/DDBJ whole genome shotgun (WGS) entry which is preliminary data.</text>
</comment>
<reference evidence="3 4" key="1">
    <citation type="submission" date="2017-03" db="EMBL/GenBank/DDBJ databases">
        <title>An alternative strategy for trypanosome survival in the mammalian bloodstream revealed through genome and transcriptome analysis of the ubiquitous bovine parasite Trypanosoma (Megatrypanum) theileri.</title>
        <authorList>
            <person name="Kelly S."/>
            <person name="Ivens A."/>
            <person name="Mott A."/>
            <person name="O'Neill E."/>
            <person name="Emms D."/>
            <person name="Macleod O."/>
            <person name="Voorheis P."/>
            <person name="Matthews J."/>
            <person name="Matthews K."/>
            <person name="Carrington M."/>
        </authorList>
    </citation>
    <scope>NUCLEOTIDE SEQUENCE [LARGE SCALE GENOMIC DNA]</scope>
    <source>
        <strain evidence="3">Edinburgh</strain>
    </source>
</reference>
<feature type="compositionally biased region" description="Polar residues" evidence="2">
    <location>
        <begin position="1"/>
        <end position="17"/>
    </location>
</feature>
<feature type="coiled-coil region" evidence="1">
    <location>
        <begin position="242"/>
        <end position="276"/>
    </location>
</feature>
<gene>
    <name evidence="3" type="ORF">TM35_000281130</name>
</gene>
<accession>A0A1X0NNX6</accession>
<evidence type="ECO:0000313" key="4">
    <source>
        <dbReference type="Proteomes" id="UP000192257"/>
    </source>
</evidence>
<keyword evidence="1" id="KW-0175">Coiled coil</keyword>
<protein>
    <submittedName>
        <fullName evidence="3">Uncharacterized protein</fullName>
    </submittedName>
</protein>
<dbReference type="RefSeq" id="XP_028880463.1">
    <property type="nucleotide sequence ID" value="XM_029028144.1"/>
</dbReference>
<dbReference type="AlphaFoldDB" id="A0A1X0NNX6"/>
<dbReference type="Proteomes" id="UP000192257">
    <property type="component" value="Unassembled WGS sequence"/>
</dbReference>
<feature type="region of interest" description="Disordered" evidence="2">
    <location>
        <begin position="1"/>
        <end position="20"/>
    </location>
</feature>
<feature type="compositionally biased region" description="Basic residues" evidence="2">
    <location>
        <begin position="160"/>
        <end position="169"/>
    </location>
</feature>
<name>A0A1X0NNX6_9TRYP</name>
<feature type="region of interest" description="Disordered" evidence="2">
    <location>
        <begin position="514"/>
        <end position="537"/>
    </location>
</feature>
<evidence type="ECO:0000313" key="3">
    <source>
        <dbReference type="EMBL" id="ORC86397.1"/>
    </source>
</evidence>
<evidence type="ECO:0000256" key="2">
    <source>
        <dbReference type="SAM" id="MobiDB-lite"/>
    </source>
</evidence>
<dbReference type="EMBL" id="NBCO01000028">
    <property type="protein sequence ID" value="ORC86397.1"/>
    <property type="molecule type" value="Genomic_DNA"/>
</dbReference>
<feature type="compositionally biased region" description="Polar residues" evidence="2">
    <location>
        <begin position="106"/>
        <end position="116"/>
    </location>
</feature>
<dbReference type="VEuPathDB" id="TriTrypDB:TM35_000281130"/>
<feature type="region of interest" description="Disordered" evidence="2">
    <location>
        <begin position="79"/>
        <end position="119"/>
    </location>
</feature>
<evidence type="ECO:0000256" key="1">
    <source>
        <dbReference type="SAM" id="Coils"/>
    </source>
</evidence>
<feature type="region of interest" description="Disordered" evidence="2">
    <location>
        <begin position="133"/>
        <end position="174"/>
    </location>
</feature>